<dbReference type="SUPFAM" id="SSF53901">
    <property type="entry name" value="Thiolase-like"/>
    <property type="match status" value="2"/>
</dbReference>
<dbReference type="InParanoid" id="A0A2T3B5Z1"/>
<dbReference type="InterPro" id="IPR016039">
    <property type="entry name" value="Thiolase-like"/>
</dbReference>
<dbReference type="AlphaFoldDB" id="A0A2T3B5Z1"/>
<name>A0A2T3B5Z1_AMORE</name>
<evidence type="ECO:0000313" key="8">
    <source>
        <dbReference type="Proteomes" id="UP000241818"/>
    </source>
</evidence>
<dbReference type="GeneID" id="36570574"/>
<evidence type="ECO:0000313" key="7">
    <source>
        <dbReference type="EMBL" id="PSS22161.1"/>
    </source>
</evidence>
<evidence type="ECO:0000256" key="3">
    <source>
        <dbReference type="RuleBase" id="RU003633"/>
    </source>
</evidence>
<feature type="region of interest" description="Disordered" evidence="4">
    <location>
        <begin position="353"/>
        <end position="419"/>
    </location>
</feature>
<dbReference type="PIRSF" id="PIRSF000451">
    <property type="entry name" value="PKS_III"/>
    <property type="match status" value="1"/>
</dbReference>
<dbReference type="PANTHER" id="PTHR11877">
    <property type="entry name" value="HYDROXYMETHYLGLUTARYL-COA SYNTHASE"/>
    <property type="match status" value="1"/>
</dbReference>
<dbReference type="GO" id="GO:0016747">
    <property type="term" value="F:acyltransferase activity, transferring groups other than amino-acyl groups"/>
    <property type="evidence" value="ECO:0007669"/>
    <property type="project" value="InterPro"/>
</dbReference>
<dbReference type="Gene3D" id="3.40.47.10">
    <property type="match status" value="2"/>
</dbReference>
<dbReference type="EMBL" id="KZ679009">
    <property type="protein sequence ID" value="PSS22161.1"/>
    <property type="molecule type" value="Genomic_DNA"/>
</dbReference>
<comment type="similarity">
    <text evidence="1 3">Belongs to the thiolase-like superfamily. Chalcone/stilbene synthases family.</text>
</comment>
<keyword evidence="8" id="KW-1185">Reference proteome</keyword>
<accession>A0A2T3B5Z1</accession>
<protein>
    <submittedName>
        <fullName evidence="7">Uncharacterized protein</fullName>
    </submittedName>
</protein>
<reference evidence="7 8" key="1">
    <citation type="journal article" date="2018" name="New Phytol.">
        <title>Comparative genomics and transcriptomics depict ericoid mycorrhizal fungi as versatile saprotrophs and plant mutualists.</title>
        <authorList>
            <person name="Martino E."/>
            <person name="Morin E."/>
            <person name="Grelet G.A."/>
            <person name="Kuo A."/>
            <person name="Kohler A."/>
            <person name="Daghino S."/>
            <person name="Barry K.W."/>
            <person name="Cichocki N."/>
            <person name="Clum A."/>
            <person name="Dockter R.B."/>
            <person name="Hainaut M."/>
            <person name="Kuo R.C."/>
            <person name="LaButti K."/>
            <person name="Lindahl B.D."/>
            <person name="Lindquist E.A."/>
            <person name="Lipzen A."/>
            <person name="Khouja H.R."/>
            <person name="Magnuson J."/>
            <person name="Murat C."/>
            <person name="Ohm R.A."/>
            <person name="Singer S.W."/>
            <person name="Spatafora J.W."/>
            <person name="Wang M."/>
            <person name="Veneault-Fourrey C."/>
            <person name="Henrissat B."/>
            <person name="Grigoriev I.V."/>
            <person name="Martin F.M."/>
            <person name="Perotto S."/>
        </authorList>
    </citation>
    <scope>NUCLEOTIDE SEQUENCE [LARGE SCALE GENOMIC DNA]</scope>
    <source>
        <strain evidence="7 8">ATCC 22711</strain>
    </source>
</reference>
<dbReference type="Pfam" id="PF00195">
    <property type="entry name" value="Chal_sti_synt_N"/>
    <property type="match status" value="1"/>
</dbReference>
<dbReference type="InterPro" id="IPR012328">
    <property type="entry name" value="Chalcone/stilbene_synt_C"/>
</dbReference>
<dbReference type="Pfam" id="PF02797">
    <property type="entry name" value="Chal_sti_synt_C"/>
    <property type="match status" value="1"/>
</dbReference>
<evidence type="ECO:0000256" key="4">
    <source>
        <dbReference type="SAM" id="MobiDB-lite"/>
    </source>
</evidence>
<gene>
    <name evidence="7" type="ORF">M430DRAFT_137121</name>
</gene>
<evidence type="ECO:0000256" key="1">
    <source>
        <dbReference type="ARBA" id="ARBA00005531"/>
    </source>
</evidence>
<dbReference type="STRING" id="857342.A0A2T3B5Z1"/>
<feature type="domain" description="Chalcone/stilbene synthase C-terminal" evidence="6">
    <location>
        <begin position="197"/>
        <end position="340"/>
    </location>
</feature>
<keyword evidence="3" id="KW-0012">Acyltransferase</keyword>
<proteinExistence type="inferred from homology"/>
<sequence length="419" mass="45272">MTKVRTINNYTGIDTRSAIGTVDHPLANMDHAPTISELCKVFLKDGVALAVNASRKALHEAQLSPLDITHVVSTTCTNSANPGFDHFVCKELGITQPVEKVLLHGIGCSGGLASLRTAANLALGSSFRKRRARALVIALEISSLLVRSELDSINDSQDTRIGVTLFSDCASAAILCNGFGGVEAEPVYELLGWDNRVIADTEHDLGFDVDPLGWKVVLSPRVPKLTSAAVSPTFNKLLQSLPKLPPHYKTASDFDWALHPGGATILSGVEKAMNITPEHMRASYDTYINHGNSSSATIFSVMDRLRQKDMDKLAPDGKAKDFVVGCAFGPGIVIEMCMLKRNMSHIQRTLVVESGEATPSHTESERSEGEAGQEIEIQIEMGSMEGKDEELGEKLRDMHPEVPQQGDSLSEALNGVELD</sequence>
<dbReference type="GO" id="GO:0030639">
    <property type="term" value="P:polyketide biosynthetic process"/>
    <property type="evidence" value="ECO:0007669"/>
    <property type="project" value="TreeGrafter"/>
</dbReference>
<feature type="domain" description="Chalcone/stilbene synthase N-terminal" evidence="5">
    <location>
        <begin position="23"/>
        <end position="176"/>
    </location>
</feature>
<keyword evidence="2 3" id="KW-0808">Transferase</keyword>
<organism evidence="7 8">
    <name type="scientific">Amorphotheca resinae ATCC 22711</name>
    <dbReference type="NCBI Taxonomy" id="857342"/>
    <lineage>
        <taxon>Eukaryota</taxon>
        <taxon>Fungi</taxon>
        <taxon>Dikarya</taxon>
        <taxon>Ascomycota</taxon>
        <taxon>Pezizomycotina</taxon>
        <taxon>Leotiomycetes</taxon>
        <taxon>Helotiales</taxon>
        <taxon>Amorphothecaceae</taxon>
        <taxon>Amorphotheca</taxon>
    </lineage>
</organism>
<feature type="compositionally biased region" description="Low complexity" evidence="4">
    <location>
        <begin position="370"/>
        <end position="384"/>
    </location>
</feature>
<dbReference type="Proteomes" id="UP000241818">
    <property type="component" value="Unassembled WGS sequence"/>
</dbReference>
<dbReference type="InterPro" id="IPR001099">
    <property type="entry name" value="Chalcone/stilbene_synt_N"/>
</dbReference>
<dbReference type="InterPro" id="IPR011141">
    <property type="entry name" value="Polyketide_synthase_type-III"/>
</dbReference>
<dbReference type="RefSeq" id="XP_024722316.1">
    <property type="nucleotide sequence ID" value="XM_024862493.1"/>
</dbReference>
<dbReference type="OrthoDB" id="329835at2759"/>
<evidence type="ECO:0000259" key="5">
    <source>
        <dbReference type="Pfam" id="PF00195"/>
    </source>
</evidence>
<dbReference type="CDD" id="cd00831">
    <property type="entry name" value="CHS_like"/>
    <property type="match status" value="1"/>
</dbReference>
<evidence type="ECO:0000256" key="2">
    <source>
        <dbReference type="ARBA" id="ARBA00022679"/>
    </source>
</evidence>
<evidence type="ECO:0000259" key="6">
    <source>
        <dbReference type="Pfam" id="PF02797"/>
    </source>
</evidence>
<dbReference type="PANTHER" id="PTHR11877:SF46">
    <property type="entry name" value="TYPE III POLYKETIDE SYNTHASE A"/>
    <property type="match status" value="1"/>
</dbReference>